<proteinExistence type="predicted"/>
<accession>A0A1E1LW16</accession>
<evidence type="ECO:0000313" key="2">
    <source>
        <dbReference type="Proteomes" id="UP000177625"/>
    </source>
</evidence>
<reference evidence="2" key="1">
    <citation type="submission" date="2016-03" db="EMBL/GenBank/DDBJ databases">
        <authorList>
            <person name="Guldener U."/>
        </authorList>
    </citation>
    <scope>NUCLEOTIDE SEQUENCE [LARGE SCALE GENOMIC DNA]</scope>
</reference>
<dbReference type="AlphaFoldDB" id="A0A1E1LW16"/>
<dbReference type="Proteomes" id="UP000177625">
    <property type="component" value="Unassembled WGS sequence"/>
</dbReference>
<protein>
    <submittedName>
        <fullName evidence="1">Uncharacterized protein</fullName>
    </submittedName>
</protein>
<keyword evidence="2" id="KW-1185">Reference proteome</keyword>
<dbReference type="EMBL" id="FJVC01000015">
    <property type="protein sequence ID" value="CZT41068.1"/>
    <property type="molecule type" value="Genomic_DNA"/>
</dbReference>
<gene>
    <name evidence="1" type="ORF">RSE6_00750</name>
</gene>
<organism evidence="1 2">
    <name type="scientific">Rhynchosporium secalis</name>
    <name type="common">Barley scald fungus</name>
    <dbReference type="NCBI Taxonomy" id="38038"/>
    <lineage>
        <taxon>Eukaryota</taxon>
        <taxon>Fungi</taxon>
        <taxon>Dikarya</taxon>
        <taxon>Ascomycota</taxon>
        <taxon>Pezizomycotina</taxon>
        <taxon>Leotiomycetes</taxon>
        <taxon>Helotiales</taxon>
        <taxon>Ploettnerulaceae</taxon>
        <taxon>Rhynchosporium</taxon>
    </lineage>
</organism>
<name>A0A1E1LW16_RHYSE</name>
<sequence>MKKPAFTPNIKKPDGTLADTTQGKAKALKVVFFPKPLEADLIDIHNYNYPMRAEKWIEINEWEVCEALREATLDKALGEDSILNRTIQHIDKSRLLPIELQEHDYNSLTEAKEEVLRRT</sequence>
<evidence type="ECO:0000313" key="1">
    <source>
        <dbReference type="EMBL" id="CZT41068.1"/>
    </source>
</evidence>